<proteinExistence type="predicted"/>
<keyword evidence="1" id="KW-1133">Transmembrane helix</keyword>
<keyword evidence="1" id="KW-0472">Membrane</keyword>
<sequence>MLAAVRSYFQRVTIGGRIVICFGVVLVLVLLLASVSVWQVGKIKSSLEQINDVNNVKQQLAVDLRGSVHDRAIALRDVVLVEPDALAPIVRDIARLGGGLSAGLAALGAAAQRQCRI</sequence>
<evidence type="ECO:0000256" key="1">
    <source>
        <dbReference type="SAM" id="Phobius"/>
    </source>
</evidence>
<dbReference type="EMBL" id="CP092014">
    <property type="protein sequence ID" value="WFN97188.1"/>
    <property type="molecule type" value="Genomic_DNA"/>
</dbReference>
<evidence type="ECO:0000313" key="4">
    <source>
        <dbReference type="Proteomes" id="UP001222680"/>
    </source>
</evidence>
<evidence type="ECO:0000313" key="3">
    <source>
        <dbReference type="EMBL" id="WFN97188.1"/>
    </source>
</evidence>
<name>A0ABY8GIR2_EDWIC</name>
<feature type="domain" description="Chemotaxis methyl-accepting receptor HlyB-like 4HB MCP" evidence="2">
    <location>
        <begin position="12"/>
        <end position="92"/>
    </location>
</feature>
<keyword evidence="1" id="KW-0812">Transmembrane</keyword>
<accession>A0ABY8GIR2</accession>
<evidence type="ECO:0000259" key="2">
    <source>
        <dbReference type="Pfam" id="PF12729"/>
    </source>
</evidence>
<dbReference type="Pfam" id="PF12729">
    <property type="entry name" value="4HB_MCP_1"/>
    <property type="match status" value="1"/>
</dbReference>
<gene>
    <name evidence="3" type="ORF">MAY91_03600</name>
</gene>
<dbReference type="Proteomes" id="UP001222680">
    <property type="component" value="Chromosome"/>
</dbReference>
<organism evidence="3 4">
    <name type="scientific">Edwardsiella ictaluri</name>
    <dbReference type="NCBI Taxonomy" id="67780"/>
    <lineage>
        <taxon>Bacteria</taxon>
        <taxon>Pseudomonadati</taxon>
        <taxon>Pseudomonadota</taxon>
        <taxon>Gammaproteobacteria</taxon>
        <taxon>Enterobacterales</taxon>
        <taxon>Hafniaceae</taxon>
        <taxon>Edwardsiella</taxon>
    </lineage>
</organism>
<reference evidence="3 4" key="1">
    <citation type="submission" date="2022-02" db="EMBL/GenBank/DDBJ databases">
        <title>Phenotypic, genotypic and serological characterization of Edwardsiella ictaluri from catfish and ornamental fish species.</title>
        <authorList>
            <person name="Rose D."/>
            <person name="Tekedar H.C."/>
            <person name="Waldbieser G.C."/>
            <person name="Aarattuthodi S."/>
            <person name="Griffin M.J."/>
        </authorList>
    </citation>
    <scope>NUCLEOTIDE SEQUENCE [LARGE SCALE GENOMIC DNA]</scope>
    <source>
        <strain evidence="3 4">13 TAL-140 K3</strain>
    </source>
</reference>
<dbReference type="InterPro" id="IPR024478">
    <property type="entry name" value="HlyB_4HB_MCP"/>
</dbReference>
<protein>
    <submittedName>
        <fullName evidence="3">MCP four helix bundle domain-containing protein</fullName>
    </submittedName>
</protein>
<feature type="transmembrane region" description="Helical" evidence="1">
    <location>
        <begin position="14"/>
        <end position="38"/>
    </location>
</feature>
<keyword evidence="4" id="KW-1185">Reference proteome</keyword>